<dbReference type="EMBL" id="BMHY01000007">
    <property type="protein sequence ID" value="GGG76107.1"/>
    <property type="molecule type" value="Genomic_DNA"/>
</dbReference>
<gene>
    <name evidence="2" type="ORF">GCM10010918_35670</name>
</gene>
<proteinExistence type="predicted"/>
<dbReference type="Pfam" id="PF12867">
    <property type="entry name" value="DinB_2"/>
    <property type="match status" value="1"/>
</dbReference>
<protein>
    <recommendedName>
        <fullName evidence="1">DinB-like domain-containing protein</fullName>
    </recommendedName>
</protein>
<evidence type="ECO:0000259" key="1">
    <source>
        <dbReference type="Pfam" id="PF12867"/>
    </source>
</evidence>
<dbReference type="Gene3D" id="1.20.120.450">
    <property type="entry name" value="dinb family like domain"/>
    <property type="match status" value="1"/>
</dbReference>
<dbReference type="RefSeq" id="WP_188890559.1">
    <property type="nucleotide sequence ID" value="NZ_BMHY01000007.1"/>
</dbReference>
<comment type="caution">
    <text evidence="2">The sequence shown here is derived from an EMBL/GenBank/DDBJ whole genome shotgun (WGS) entry which is preliminary data.</text>
</comment>
<feature type="domain" description="DinB-like" evidence="1">
    <location>
        <begin position="25"/>
        <end position="149"/>
    </location>
</feature>
<dbReference type="AlphaFoldDB" id="A0A917M4A8"/>
<sequence>MEKYELIAKCGTLVEFVTKLDIYEEQVWLTALGSDKWSIKEVIGHLIRWDKYFYDTTIEPIVTNNPITMSEADDVIAFNTAAAAWALSQTEADLIGALTKSRKAITDALQTVPEEDYSKLHTDAEGNTFTLEQFIQDIISHDQHHTTQIVQAIER</sequence>
<accession>A0A917M4A8</accession>
<name>A0A917M4A8_9BACL</name>
<evidence type="ECO:0000313" key="2">
    <source>
        <dbReference type="EMBL" id="GGG76107.1"/>
    </source>
</evidence>
<organism evidence="2 3">
    <name type="scientific">Paenibacillus radicis</name>
    <name type="common">ex Gao et al. 2016</name>
    <dbReference type="NCBI Taxonomy" id="1737354"/>
    <lineage>
        <taxon>Bacteria</taxon>
        <taxon>Bacillati</taxon>
        <taxon>Bacillota</taxon>
        <taxon>Bacilli</taxon>
        <taxon>Bacillales</taxon>
        <taxon>Paenibacillaceae</taxon>
        <taxon>Paenibacillus</taxon>
    </lineage>
</organism>
<dbReference type="Proteomes" id="UP000600247">
    <property type="component" value="Unassembled WGS sequence"/>
</dbReference>
<keyword evidence="3" id="KW-1185">Reference proteome</keyword>
<reference evidence="2 3" key="1">
    <citation type="journal article" date="2014" name="Int. J. Syst. Evol. Microbiol.">
        <title>Complete genome sequence of Corynebacterium casei LMG S-19264T (=DSM 44701T), isolated from a smear-ripened cheese.</title>
        <authorList>
            <consortium name="US DOE Joint Genome Institute (JGI-PGF)"/>
            <person name="Walter F."/>
            <person name="Albersmeier A."/>
            <person name="Kalinowski J."/>
            <person name="Ruckert C."/>
        </authorList>
    </citation>
    <scope>NUCLEOTIDE SEQUENCE [LARGE SCALE GENOMIC DNA]</scope>
    <source>
        <strain evidence="2 3">CGMCC 1.15286</strain>
    </source>
</reference>
<dbReference type="SUPFAM" id="SSF109854">
    <property type="entry name" value="DinB/YfiT-like putative metalloenzymes"/>
    <property type="match status" value="1"/>
</dbReference>
<evidence type="ECO:0000313" key="3">
    <source>
        <dbReference type="Proteomes" id="UP000600247"/>
    </source>
</evidence>
<dbReference type="InterPro" id="IPR034660">
    <property type="entry name" value="DinB/YfiT-like"/>
</dbReference>
<dbReference type="InterPro" id="IPR024775">
    <property type="entry name" value="DinB-like"/>
</dbReference>